<gene>
    <name evidence="1" type="primary">lptE</name>
    <name evidence="1" type="ORF">ACFTOW_06120</name>
</gene>
<proteinExistence type="predicted"/>
<comment type="caution">
    <text evidence="1">The sequence shown here is derived from an EMBL/GenBank/DDBJ whole genome shotgun (WGS) entry which is preliminary data.</text>
</comment>
<protein>
    <submittedName>
        <fullName evidence="1">LPS assembly lipoprotein LptE</fullName>
    </submittedName>
</protein>
<dbReference type="Gene3D" id="3.30.160.150">
    <property type="entry name" value="Lipoprotein like domain"/>
    <property type="match status" value="1"/>
</dbReference>
<accession>A0ABW4EFP7</accession>
<dbReference type="InterPro" id="IPR007485">
    <property type="entry name" value="LPS_assembly_LptE"/>
</dbReference>
<dbReference type="Proteomes" id="UP001597186">
    <property type="component" value="Unassembled WGS sequence"/>
</dbReference>
<reference evidence="2" key="1">
    <citation type="journal article" date="2019" name="Int. J. Syst. Evol. Microbiol.">
        <title>The Global Catalogue of Microorganisms (GCM) 10K type strain sequencing project: providing services to taxonomists for standard genome sequencing and annotation.</title>
        <authorList>
            <consortium name="The Broad Institute Genomics Platform"/>
            <consortium name="The Broad Institute Genome Sequencing Center for Infectious Disease"/>
            <person name="Wu L."/>
            <person name="Ma J."/>
        </authorList>
    </citation>
    <scope>NUCLEOTIDE SEQUENCE [LARGE SCALE GENOMIC DNA]</scope>
    <source>
        <strain evidence="2">CGMCC 1.12477</strain>
    </source>
</reference>
<sequence>MSWSRRSLLLGALATGACGFTPAFGPNGAASRLQGRVQVAEPDTRDGFLLTRRIEDRLGRAATPRYLLDTDMSVTQERMAVTQDNITTRFNLIGRLGYRLRDADTSEVLTEGRIDSFTGYSATGSTVATRAAERDARARLATILADQLVTRLIATAPDLP</sequence>
<dbReference type="InterPro" id="IPR006311">
    <property type="entry name" value="TAT_signal"/>
</dbReference>
<keyword evidence="2" id="KW-1185">Reference proteome</keyword>
<organism evidence="1 2">
    <name type="scientific">Lacimonas salitolerans</name>
    <dbReference type="NCBI Taxonomy" id="1323750"/>
    <lineage>
        <taxon>Bacteria</taxon>
        <taxon>Pseudomonadati</taxon>
        <taxon>Pseudomonadota</taxon>
        <taxon>Alphaproteobacteria</taxon>
        <taxon>Rhodobacterales</taxon>
        <taxon>Paracoccaceae</taxon>
        <taxon>Lacimonas</taxon>
    </lineage>
</organism>
<evidence type="ECO:0000313" key="1">
    <source>
        <dbReference type="EMBL" id="MFD1508973.1"/>
    </source>
</evidence>
<dbReference type="Pfam" id="PF04390">
    <property type="entry name" value="LptE"/>
    <property type="match status" value="1"/>
</dbReference>
<keyword evidence="1" id="KW-0449">Lipoprotein</keyword>
<dbReference type="PROSITE" id="PS51257">
    <property type="entry name" value="PROKAR_LIPOPROTEIN"/>
    <property type="match status" value="1"/>
</dbReference>
<dbReference type="EMBL" id="JBHUDD010000042">
    <property type="protein sequence ID" value="MFD1508973.1"/>
    <property type="molecule type" value="Genomic_DNA"/>
</dbReference>
<dbReference type="PROSITE" id="PS51318">
    <property type="entry name" value="TAT"/>
    <property type="match status" value="1"/>
</dbReference>
<name>A0ABW4EFP7_9RHOB</name>
<evidence type="ECO:0000313" key="2">
    <source>
        <dbReference type="Proteomes" id="UP001597186"/>
    </source>
</evidence>
<dbReference type="RefSeq" id="WP_379914132.1">
    <property type="nucleotide sequence ID" value="NZ_JBHUDD010000042.1"/>
</dbReference>